<name>X1KZ02_9ZZZZ</name>
<proteinExistence type="predicted"/>
<accession>X1KZ02</accession>
<organism evidence="1">
    <name type="scientific">marine sediment metagenome</name>
    <dbReference type="NCBI Taxonomy" id="412755"/>
    <lineage>
        <taxon>unclassified sequences</taxon>
        <taxon>metagenomes</taxon>
        <taxon>ecological metagenomes</taxon>
    </lineage>
</organism>
<comment type="caution">
    <text evidence="1">The sequence shown here is derived from an EMBL/GenBank/DDBJ whole genome shotgun (WGS) entry which is preliminary data.</text>
</comment>
<gene>
    <name evidence="1" type="ORF">S03H2_71899</name>
</gene>
<dbReference type="EMBL" id="BARU01048331">
    <property type="protein sequence ID" value="GAH95409.1"/>
    <property type="molecule type" value="Genomic_DNA"/>
</dbReference>
<reference evidence="1" key="1">
    <citation type="journal article" date="2014" name="Front. Microbiol.">
        <title>High frequency of phylogenetically diverse reductive dehalogenase-homologous genes in deep subseafloor sedimentary metagenomes.</title>
        <authorList>
            <person name="Kawai M."/>
            <person name="Futagami T."/>
            <person name="Toyoda A."/>
            <person name="Takaki Y."/>
            <person name="Nishi S."/>
            <person name="Hori S."/>
            <person name="Arai W."/>
            <person name="Tsubouchi T."/>
            <person name="Morono Y."/>
            <person name="Uchiyama I."/>
            <person name="Ito T."/>
            <person name="Fujiyama A."/>
            <person name="Inagaki F."/>
            <person name="Takami H."/>
        </authorList>
    </citation>
    <scope>NUCLEOTIDE SEQUENCE</scope>
    <source>
        <strain evidence="1">Expedition CK06-06</strain>
    </source>
</reference>
<feature type="non-terminal residue" evidence="1">
    <location>
        <position position="1"/>
    </location>
</feature>
<dbReference type="AlphaFoldDB" id="X1KZ02"/>
<sequence length="32" mass="4091">SFLVWLLTFPKERKIVKFENLKNFYQAFLWHF</sequence>
<protein>
    <submittedName>
        <fullName evidence="1">Uncharacterized protein</fullName>
    </submittedName>
</protein>
<evidence type="ECO:0000313" key="1">
    <source>
        <dbReference type="EMBL" id="GAH95409.1"/>
    </source>
</evidence>